<dbReference type="AlphaFoldDB" id="A0A7X2H960"/>
<proteinExistence type="predicted"/>
<comment type="caution">
    <text evidence="1">The sequence shown here is derived from an EMBL/GenBank/DDBJ whole genome shotgun (WGS) entry which is preliminary data.</text>
</comment>
<keyword evidence="2" id="KW-1185">Reference proteome</keyword>
<accession>A0A7X2H960</accession>
<dbReference type="EMBL" id="WJXB01000010">
    <property type="protein sequence ID" value="MRN55814.1"/>
    <property type="molecule type" value="Genomic_DNA"/>
</dbReference>
<evidence type="ECO:0000313" key="2">
    <source>
        <dbReference type="Proteomes" id="UP000463051"/>
    </source>
</evidence>
<protein>
    <submittedName>
        <fullName evidence="1">Uncharacterized protein</fullName>
    </submittedName>
</protein>
<sequence>MTKRIQAYFRTEDEAQGAKTALISYKVEDLQLSPLTDPLDTRSDGDRSRSRNILVPLAPYNNSAMAGGIVGTAGTTGSVMGAAILPGVVAPDSLDEKDVPVINEDKAQKNDTIAKGDLDGLHYVMELKVAEENYNEVVETLRGKHAYVELFE</sequence>
<dbReference type="RefSeq" id="WP_154121302.1">
    <property type="nucleotide sequence ID" value="NZ_WJXB01000010.1"/>
</dbReference>
<evidence type="ECO:0000313" key="1">
    <source>
        <dbReference type="EMBL" id="MRN55814.1"/>
    </source>
</evidence>
<reference evidence="1 2" key="1">
    <citation type="submission" date="2019-11" db="EMBL/GenBank/DDBJ databases">
        <title>Paenibacillus monticola sp. nov., a novel PGPR strain isolated from mountain sample in China.</title>
        <authorList>
            <person name="Zhao Q."/>
            <person name="Li H.-P."/>
            <person name="Zhang J.-L."/>
        </authorList>
    </citation>
    <scope>NUCLEOTIDE SEQUENCE [LARGE SCALE GENOMIC DNA]</scope>
    <source>
        <strain evidence="1 2">LC-T2</strain>
    </source>
</reference>
<name>A0A7X2H960_9BACL</name>
<dbReference type="Proteomes" id="UP000463051">
    <property type="component" value="Unassembled WGS sequence"/>
</dbReference>
<organism evidence="1 2">
    <name type="scientific">Paenibacillus monticola</name>
    <dbReference type="NCBI Taxonomy" id="2666075"/>
    <lineage>
        <taxon>Bacteria</taxon>
        <taxon>Bacillati</taxon>
        <taxon>Bacillota</taxon>
        <taxon>Bacilli</taxon>
        <taxon>Bacillales</taxon>
        <taxon>Paenibacillaceae</taxon>
        <taxon>Paenibacillus</taxon>
    </lineage>
</organism>
<gene>
    <name evidence="1" type="ORF">GJB61_22790</name>
</gene>